<feature type="coiled-coil region" evidence="1">
    <location>
        <begin position="121"/>
        <end position="169"/>
    </location>
</feature>
<keyword evidence="4" id="KW-1185">Reference proteome</keyword>
<evidence type="ECO:0000259" key="2">
    <source>
        <dbReference type="PROSITE" id="PS51746"/>
    </source>
</evidence>
<dbReference type="EMBL" id="VICF01000010">
    <property type="protein sequence ID" value="TQC70010.1"/>
    <property type="molecule type" value="Genomic_DNA"/>
</dbReference>
<keyword evidence="1" id="KW-0175">Coiled coil</keyword>
<reference evidence="3 4" key="1">
    <citation type="submission" date="2019-06" db="EMBL/GenBank/DDBJ databases">
        <title>Pantoea dispersa Assembly.</title>
        <authorList>
            <person name="Wang J."/>
        </authorList>
    </citation>
    <scope>NUCLEOTIDE SEQUENCE [LARGE SCALE GENOMIC DNA]</scope>
    <source>
        <strain evidence="4">bio</strain>
    </source>
</reference>
<dbReference type="InterPro" id="IPR036457">
    <property type="entry name" value="PPM-type-like_dom_sf"/>
</dbReference>
<accession>A0ABY2ZTQ6</accession>
<evidence type="ECO:0000256" key="1">
    <source>
        <dbReference type="SAM" id="Coils"/>
    </source>
</evidence>
<comment type="caution">
    <text evidence="3">The sequence shown here is derived from an EMBL/GenBank/DDBJ whole genome shotgun (WGS) entry which is preliminary data.</text>
</comment>
<dbReference type="PROSITE" id="PS51746">
    <property type="entry name" value="PPM_2"/>
    <property type="match status" value="1"/>
</dbReference>
<feature type="domain" description="PPM-type phosphatase" evidence="2">
    <location>
        <begin position="7"/>
        <end position="246"/>
    </location>
</feature>
<dbReference type="Gene3D" id="3.60.40.10">
    <property type="entry name" value="PPM-type phosphatase domain"/>
    <property type="match status" value="1"/>
</dbReference>
<proteinExistence type="predicted"/>
<dbReference type="RefSeq" id="WP_141496909.1">
    <property type="nucleotide sequence ID" value="NZ_VICF01000010.1"/>
</dbReference>
<protein>
    <submittedName>
        <fullName evidence="3">Phosphatase 2C family protein</fullName>
    </submittedName>
</protein>
<dbReference type="Pfam" id="PF13672">
    <property type="entry name" value="PP2C_2"/>
    <property type="match status" value="1"/>
</dbReference>
<evidence type="ECO:0000313" key="4">
    <source>
        <dbReference type="Proteomes" id="UP000319715"/>
    </source>
</evidence>
<dbReference type="SMART" id="SM00332">
    <property type="entry name" value="PP2Cc"/>
    <property type="match status" value="1"/>
</dbReference>
<dbReference type="Proteomes" id="UP000319715">
    <property type="component" value="Unassembled WGS sequence"/>
</dbReference>
<gene>
    <name evidence="3" type="ORF">FK492_20010</name>
</gene>
<dbReference type="SUPFAM" id="SSF81606">
    <property type="entry name" value="PP2C-like"/>
    <property type="match status" value="1"/>
</dbReference>
<dbReference type="CDD" id="cd00143">
    <property type="entry name" value="PP2Cc"/>
    <property type="match status" value="1"/>
</dbReference>
<evidence type="ECO:0000313" key="3">
    <source>
        <dbReference type="EMBL" id="TQC70010.1"/>
    </source>
</evidence>
<sequence>MLKIKELASFCLAMPEKINNEDACLNPRINKDGCVYFAVADGVGSLEGADNASTIAIGCLLDELNNANVNLDDVFIKTKLKLDELSILNKEFSRAATTLTIIKMCDEKLEIAHVGDSRVYYKDEKNRLKQLTKDHSKYQELIDSKEHSLKKLREHKDRLSRVLTKAISKDYEIEYEKYSYPLHDLNVHGGSLFLYAMTDGAYNHWEKRPRFSENSMASPVIFASSLKKRIERQKPEDDYTLITVSISI</sequence>
<organism evidence="3 4">
    <name type="scientific">Pantoea dispersa</name>
    <dbReference type="NCBI Taxonomy" id="59814"/>
    <lineage>
        <taxon>Bacteria</taxon>
        <taxon>Pseudomonadati</taxon>
        <taxon>Pseudomonadota</taxon>
        <taxon>Gammaproteobacteria</taxon>
        <taxon>Enterobacterales</taxon>
        <taxon>Erwiniaceae</taxon>
        <taxon>Pantoea</taxon>
    </lineage>
</organism>
<name>A0ABY2ZTQ6_9GAMM</name>
<dbReference type="InterPro" id="IPR001932">
    <property type="entry name" value="PPM-type_phosphatase-like_dom"/>
</dbReference>